<sequence>MSSDRVDRNKEKKTNRHALSGGKTGRRNFHGERGIHGGKAVSGKKGGGGQYNWGASAEYEYDHFQDESDVEDDPWAEGDGNVLPKSSVVKKMAAAASIRRQSEVEANGNDEEPDEPEAKPWHGGARLQALKEKLIRKEMERIKNMAPDRVELLAILDESGTNLPERTIDLLLSWKRSTTY</sequence>
<feature type="region of interest" description="Disordered" evidence="1">
    <location>
        <begin position="1"/>
        <end position="83"/>
    </location>
</feature>
<dbReference type="AlphaFoldDB" id="A0A7S2MFJ5"/>
<feature type="region of interest" description="Disordered" evidence="1">
    <location>
        <begin position="98"/>
        <end position="123"/>
    </location>
</feature>
<dbReference type="EMBL" id="HBGS01057055">
    <property type="protein sequence ID" value="CAD9480333.1"/>
    <property type="molecule type" value="Transcribed_RNA"/>
</dbReference>
<feature type="compositionally biased region" description="Acidic residues" evidence="1">
    <location>
        <begin position="67"/>
        <end position="76"/>
    </location>
</feature>
<feature type="compositionally biased region" description="Basic and acidic residues" evidence="1">
    <location>
        <begin position="1"/>
        <end position="12"/>
    </location>
</feature>
<protein>
    <submittedName>
        <fullName evidence="2">Uncharacterized protein</fullName>
    </submittedName>
</protein>
<proteinExistence type="predicted"/>
<accession>A0A7S2MFJ5</accession>
<gene>
    <name evidence="2" type="ORF">DSPE1174_LOCUS29742</name>
</gene>
<evidence type="ECO:0000256" key="1">
    <source>
        <dbReference type="SAM" id="MobiDB-lite"/>
    </source>
</evidence>
<organism evidence="2">
    <name type="scientific">Octactis speculum</name>
    <dbReference type="NCBI Taxonomy" id="3111310"/>
    <lineage>
        <taxon>Eukaryota</taxon>
        <taxon>Sar</taxon>
        <taxon>Stramenopiles</taxon>
        <taxon>Ochrophyta</taxon>
        <taxon>Dictyochophyceae</taxon>
        <taxon>Dictyochales</taxon>
        <taxon>Dictyochaceae</taxon>
        <taxon>Octactis</taxon>
    </lineage>
</organism>
<evidence type="ECO:0000313" key="2">
    <source>
        <dbReference type="EMBL" id="CAD9480333.1"/>
    </source>
</evidence>
<name>A0A7S2MFJ5_9STRA</name>
<reference evidence="2" key="1">
    <citation type="submission" date="2021-01" db="EMBL/GenBank/DDBJ databases">
        <authorList>
            <person name="Corre E."/>
            <person name="Pelletier E."/>
            <person name="Niang G."/>
            <person name="Scheremetjew M."/>
            <person name="Finn R."/>
            <person name="Kale V."/>
            <person name="Holt S."/>
            <person name="Cochrane G."/>
            <person name="Meng A."/>
            <person name="Brown T."/>
            <person name="Cohen L."/>
        </authorList>
    </citation>
    <scope>NUCLEOTIDE SEQUENCE</scope>
    <source>
        <strain evidence="2">CCMP1381</strain>
    </source>
</reference>